<dbReference type="OrthoDB" id="24153at2"/>
<dbReference type="PANTHER" id="PTHR43163:SF6">
    <property type="entry name" value="DIPEPTIDE TRANSPORT SYSTEM PERMEASE PROTEIN DPPB-RELATED"/>
    <property type="match status" value="1"/>
</dbReference>
<keyword evidence="5 7" id="KW-1133">Transmembrane helix</keyword>
<evidence type="ECO:0000256" key="1">
    <source>
        <dbReference type="ARBA" id="ARBA00004651"/>
    </source>
</evidence>
<sequence>MFQYVFNKILYGFLTLFGVVTVIFFLFNVLPGDPARMLMGQREDSEQLEIIRKKYGFDKSLATQYLYYVNDVSPISFHSTSNDSYTSLSSGKYKYLSIFTIGGTSMVIKYPYLRDSFQKNGKSVSEVIKETLPNTAVLAVVSIVIALFIGIILGVFSALFKDTLFDKVVAIISTLGMSVPSFFSAILFAWFFGFVLHDYTNLEMTGSLFEVDDFGEGSYIKWKNLLLPALVLGIRPLAVVVQLMRNSLLETLSQDYIRTARAKGLNNFKVIKNHALKNSLNPVITAISGWFASMLAGAVFVEYVFNWNGLGKEIVNALNTLDLPVIMGSVLVVASLFIVINILVDVLYSWLDPRVKLNKT</sequence>
<feature type="transmembrane region" description="Helical" evidence="7">
    <location>
        <begin position="325"/>
        <end position="351"/>
    </location>
</feature>
<dbReference type="Gene3D" id="1.10.3720.10">
    <property type="entry name" value="MetI-like"/>
    <property type="match status" value="1"/>
</dbReference>
<evidence type="ECO:0000259" key="8">
    <source>
        <dbReference type="PROSITE" id="PS50928"/>
    </source>
</evidence>
<dbReference type="RefSeq" id="WP_132793177.1">
    <property type="nucleotide sequence ID" value="NZ_SLXM01000001.1"/>
</dbReference>
<keyword evidence="2 7" id="KW-0813">Transport</keyword>
<organism evidence="9 10">
    <name type="scientific">Tenacibaculum skagerrakense</name>
    <dbReference type="NCBI Taxonomy" id="186571"/>
    <lineage>
        <taxon>Bacteria</taxon>
        <taxon>Pseudomonadati</taxon>
        <taxon>Bacteroidota</taxon>
        <taxon>Flavobacteriia</taxon>
        <taxon>Flavobacteriales</taxon>
        <taxon>Flavobacteriaceae</taxon>
        <taxon>Tenacibaculum</taxon>
    </lineage>
</organism>
<proteinExistence type="inferred from homology"/>
<gene>
    <name evidence="9" type="ORF">EV195_101819</name>
</gene>
<keyword evidence="10" id="KW-1185">Reference proteome</keyword>
<dbReference type="Pfam" id="PF00528">
    <property type="entry name" value="BPD_transp_1"/>
    <property type="match status" value="1"/>
</dbReference>
<dbReference type="Proteomes" id="UP000294564">
    <property type="component" value="Unassembled WGS sequence"/>
</dbReference>
<feature type="domain" description="ABC transmembrane type-1" evidence="8">
    <location>
        <begin position="132"/>
        <end position="348"/>
    </location>
</feature>
<dbReference type="GO" id="GO:0071916">
    <property type="term" value="F:dipeptide transmembrane transporter activity"/>
    <property type="evidence" value="ECO:0007669"/>
    <property type="project" value="TreeGrafter"/>
</dbReference>
<comment type="similarity">
    <text evidence="7">Belongs to the binding-protein-dependent transport system permease family.</text>
</comment>
<evidence type="ECO:0000313" key="9">
    <source>
        <dbReference type="EMBL" id="TCP28639.1"/>
    </source>
</evidence>
<comment type="subcellular location">
    <subcellularLocation>
        <location evidence="1 7">Cell membrane</location>
        <topology evidence="1 7">Multi-pass membrane protein</topology>
    </subcellularLocation>
</comment>
<evidence type="ECO:0000256" key="2">
    <source>
        <dbReference type="ARBA" id="ARBA00022448"/>
    </source>
</evidence>
<name>A0A4R2P1R0_9FLAO</name>
<reference evidence="9 10" key="1">
    <citation type="submission" date="2019-03" db="EMBL/GenBank/DDBJ databases">
        <title>Genomic Encyclopedia of Type Strains, Phase IV (KMG-IV): sequencing the most valuable type-strain genomes for metagenomic binning, comparative biology and taxonomic classification.</title>
        <authorList>
            <person name="Goeker M."/>
        </authorList>
    </citation>
    <scope>NUCLEOTIDE SEQUENCE [LARGE SCALE GENOMIC DNA]</scope>
    <source>
        <strain evidence="9 10">DSM 14836</strain>
    </source>
</reference>
<dbReference type="GO" id="GO:0005886">
    <property type="term" value="C:plasma membrane"/>
    <property type="evidence" value="ECO:0007669"/>
    <property type="project" value="UniProtKB-SubCell"/>
</dbReference>
<dbReference type="InterPro" id="IPR045621">
    <property type="entry name" value="BPD_transp_1_N"/>
</dbReference>
<evidence type="ECO:0000313" key="10">
    <source>
        <dbReference type="Proteomes" id="UP000294564"/>
    </source>
</evidence>
<dbReference type="InterPro" id="IPR000515">
    <property type="entry name" value="MetI-like"/>
</dbReference>
<dbReference type="AlphaFoldDB" id="A0A4R2P1R0"/>
<evidence type="ECO:0000256" key="5">
    <source>
        <dbReference type="ARBA" id="ARBA00022989"/>
    </source>
</evidence>
<accession>A0A4R2P1R0</accession>
<dbReference type="EMBL" id="SLXM01000001">
    <property type="protein sequence ID" value="TCP28639.1"/>
    <property type="molecule type" value="Genomic_DNA"/>
</dbReference>
<dbReference type="CDD" id="cd06261">
    <property type="entry name" value="TM_PBP2"/>
    <property type="match status" value="1"/>
</dbReference>
<dbReference type="SUPFAM" id="SSF161098">
    <property type="entry name" value="MetI-like"/>
    <property type="match status" value="1"/>
</dbReference>
<evidence type="ECO:0000256" key="4">
    <source>
        <dbReference type="ARBA" id="ARBA00022692"/>
    </source>
</evidence>
<evidence type="ECO:0000256" key="3">
    <source>
        <dbReference type="ARBA" id="ARBA00022475"/>
    </source>
</evidence>
<keyword evidence="4 7" id="KW-0812">Transmembrane</keyword>
<comment type="caution">
    <text evidence="9">The sequence shown here is derived from an EMBL/GenBank/DDBJ whole genome shotgun (WGS) entry which is preliminary data.</text>
</comment>
<keyword evidence="3" id="KW-1003">Cell membrane</keyword>
<dbReference type="PROSITE" id="PS50928">
    <property type="entry name" value="ABC_TM1"/>
    <property type="match status" value="1"/>
</dbReference>
<feature type="transmembrane region" description="Helical" evidence="7">
    <location>
        <begin position="168"/>
        <end position="192"/>
    </location>
</feature>
<dbReference type="PANTHER" id="PTHR43163">
    <property type="entry name" value="DIPEPTIDE TRANSPORT SYSTEM PERMEASE PROTEIN DPPB-RELATED"/>
    <property type="match status" value="1"/>
</dbReference>
<dbReference type="InterPro" id="IPR035906">
    <property type="entry name" value="MetI-like_sf"/>
</dbReference>
<feature type="transmembrane region" description="Helical" evidence="7">
    <location>
        <begin position="132"/>
        <end position="156"/>
    </location>
</feature>
<dbReference type="Pfam" id="PF19300">
    <property type="entry name" value="BPD_transp_1_N"/>
    <property type="match status" value="1"/>
</dbReference>
<feature type="transmembrane region" description="Helical" evidence="7">
    <location>
        <begin position="283"/>
        <end position="305"/>
    </location>
</feature>
<evidence type="ECO:0000256" key="7">
    <source>
        <dbReference type="RuleBase" id="RU363032"/>
    </source>
</evidence>
<feature type="transmembrane region" description="Helical" evidence="7">
    <location>
        <begin position="12"/>
        <end position="30"/>
    </location>
</feature>
<evidence type="ECO:0000256" key="6">
    <source>
        <dbReference type="ARBA" id="ARBA00023136"/>
    </source>
</evidence>
<protein>
    <submittedName>
        <fullName evidence="9">Peptide/nickel transport system permease protein</fullName>
    </submittedName>
</protein>
<keyword evidence="6 7" id="KW-0472">Membrane</keyword>